<dbReference type="Proteomes" id="UP000053820">
    <property type="component" value="Unassembled WGS sequence"/>
</dbReference>
<reference evidence="1 2" key="1">
    <citation type="submission" date="2014-04" db="EMBL/GenBank/DDBJ databases">
        <title>Evolutionary Origins and Diversification of the Mycorrhizal Mutualists.</title>
        <authorList>
            <consortium name="DOE Joint Genome Institute"/>
            <consortium name="Mycorrhizal Genomics Consortium"/>
            <person name="Kohler A."/>
            <person name="Kuo A."/>
            <person name="Nagy L.G."/>
            <person name="Floudas D."/>
            <person name="Copeland A."/>
            <person name="Barry K.W."/>
            <person name="Cichocki N."/>
            <person name="Veneault-Fourrey C."/>
            <person name="LaButti K."/>
            <person name="Lindquist E.A."/>
            <person name="Lipzen A."/>
            <person name="Lundell T."/>
            <person name="Morin E."/>
            <person name="Murat C."/>
            <person name="Riley R."/>
            <person name="Ohm R."/>
            <person name="Sun H."/>
            <person name="Tunlid A."/>
            <person name="Henrissat B."/>
            <person name="Grigoriev I.V."/>
            <person name="Hibbett D.S."/>
            <person name="Martin F."/>
        </authorList>
    </citation>
    <scope>NUCLEOTIDE SEQUENCE [LARGE SCALE GENOMIC DNA]</scope>
    <source>
        <strain evidence="1 2">MD-312</strain>
    </source>
</reference>
<dbReference type="HOGENOM" id="CLU_006344_4_3_1"/>
<dbReference type="InterPro" id="IPR041078">
    <property type="entry name" value="Plavaka"/>
</dbReference>
<protein>
    <submittedName>
        <fullName evidence="1">Uncharacterized protein</fullName>
    </submittedName>
</protein>
<organism evidence="1 2">
    <name type="scientific">Hydnomerulius pinastri MD-312</name>
    <dbReference type="NCBI Taxonomy" id="994086"/>
    <lineage>
        <taxon>Eukaryota</taxon>
        <taxon>Fungi</taxon>
        <taxon>Dikarya</taxon>
        <taxon>Basidiomycota</taxon>
        <taxon>Agaricomycotina</taxon>
        <taxon>Agaricomycetes</taxon>
        <taxon>Agaricomycetidae</taxon>
        <taxon>Boletales</taxon>
        <taxon>Boletales incertae sedis</taxon>
        <taxon>Leucogyrophana</taxon>
    </lineage>
</organism>
<dbReference type="Pfam" id="PF18759">
    <property type="entry name" value="Plavaka"/>
    <property type="match status" value="1"/>
</dbReference>
<gene>
    <name evidence="1" type="ORF">HYDPIDRAFT_135569</name>
</gene>
<keyword evidence="2" id="KW-1185">Reference proteome</keyword>
<dbReference type="AlphaFoldDB" id="A0A0C9W6J2"/>
<evidence type="ECO:0000313" key="2">
    <source>
        <dbReference type="Proteomes" id="UP000053820"/>
    </source>
</evidence>
<name>A0A0C9W6J2_9AGAM</name>
<evidence type="ECO:0000313" key="1">
    <source>
        <dbReference type="EMBL" id="KIJ62538.1"/>
    </source>
</evidence>
<accession>A0A0C9W6J2</accession>
<sequence length="831" mass="94319">MEEAVVHSHHKYAQHFKDDSHNPYAPFRSHMDWSFARWAKMRGPGSTAVSELLSIDGLAAALGLSYTNSRELNKIIDENLPSSRPRFQREQIIVAGEAFDVYFRNIIECIKALFGDPEFTPYLLLQPERHYVDDTKKERVYFDMNTGKWWWATQKQVEATTPGATIVPVIIASDKTQLTLFRNKSAYPVYMTIGNLPKDIRRKPSRRGQILLAYLPATRLEHMTNKAARRRTLANLFHACMGRVLAPLKTAGVEGLPMASGDGLVRRNHPILAAYIGDYPEQLLVCCCKAGECPKCEVLRDDVGKDASEHPLRDLDTILAALDALDDGILAFTRACQAAGIKPVVEPFWKGLPFVDIYLAITPDILHQLYQGLVKHLVSWIKSVYGPAEIDARCRRLPPNHNVRVFINGISTLYKVTGKEHADICRILLGLVIGIPLRNGFQSQRLIRSVRALLDFLYLAQYPTHTSSTLKLLEDALQRFHENKNIFVDLGVRTHFKLPKLHSLSHYTQSIKLYGTTDNYDTQYTERLHIDFAKDAYSATNCKDEFPQMTQWLERKEKIQHHDAFIKWTIAGCPPSLHHPPPSLTTTNSTSSHLQMTKAPSVKAVTFEKLETSYGATYFRDALARYIVSRRNPSFTDTQVERESAKIYFRFSTIPVFHKMKFLIQGPSTLMDIQSVDAAHIKPASKDRRGRTIPGRFDTVLVHDGESSFIGSCGYRVAQLRAVFQLPERALGALFPSATDLPPHHLAYVEWFTPFVQQDPNSLLYRVSRSTRNGKRLASVIDAHTIRRSCHLYPDFGPVAPRDWGSNDVLDKAAFFWVNPFTDRHAYMTVN</sequence>
<dbReference type="OrthoDB" id="2576233at2759"/>
<dbReference type="EMBL" id="KN839854">
    <property type="protein sequence ID" value="KIJ62538.1"/>
    <property type="molecule type" value="Genomic_DNA"/>
</dbReference>
<proteinExistence type="predicted"/>